<comment type="caution">
    <text evidence="6">The sequence shown here is derived from an EMBL/GenBank/DDBJ whole genome shotgun (WGS) entry which is preliminary data.</text>
</comment>
<evidence type="ECO:0000259" key="5">
    <source>
        <dbReference type="PROSITE" id="PS50931"/>
    </source>
</evidence>
<dbReference type="PRINTS" id="PR00039">
    <property type="entry name" value="HTHLYSR"/>
</dbReference>
<sequence length="295" mass="33593">MNLHTLRIFTNVAKLGSITEAANLLHISQPAVTAQVRKLEKEIGVKLITGKGRGIQLTFEGEFLYEQGLRLFHLEQQIDEKFKTFLEKKRKIQIASNYIAMNYILPPIIAGYKLENPDVDMYVSLGNVVSVERHLLNYESDFGFVVQSNIGHEDLHFEKIKDVPFWFVVHPSHPLANKEVTIFDLREHGFIYRERGSSTRDLLEAIFYTHNCPLPKCAIQMQGLPESIKVVEAGFGVLLAPDCSVNEALAQGKLARVFVEEAEVNQSLFICTRKTDESEHPFIHFLKKRLIGLET</sequence>
<protein>
    <submittedName>
        <fullName evidence="6">Transcriptional regulator</fullName>
    </submittedName>
</protein>
<dbReference type="InterPro" id="IPR036388">
    <property type="entry name" value="WH-like_DNA-bd_sf"/>
</dbReference>
<dbReference type="eggNOG" id="COG0583">
    <property type="taxonomic scope" value="Bacteria"/>
</dbReference>
<dbReference type="OrthoDB" id="9803735at2"/>
<dbReference type="STRING" id="1220589.CD32_20775"/>
<gene>
    <name evidence="6" type="ORF">CD32_20775</name>
</gene>
<feature type="domain" description="HTH lysR-type" evidence="5">
    <location>
        <begin position="1"/>
        <end position="58"/>
    </location>
</feature>
<dbReference type="PANTHER" id="PTHR30126">
    <property type="entry name" value="HTH-TYPE TRANSCRIPTIONAL REGULATOR"/>
    <property type="match status" value="1"/>
</dbReference>
<evidence type="ECO:0000256" key="1">
    <source>
        <dbReference type="ARBA" id="ARBA00009437"/>
    </source>
</evidence>
<name>A0A0A3IAL5_9BACI</name>
<dbReference type="EMBL" id="JPVP01000060">
    <property type="protein sequence ID" value="KGR81771.1"/>
    <property type="molecule type" value="Genomic_DNA"/>
</dbReference>
<dbReference type="InterPro" id="IPR005119">
    <property type="entry name" value="LysR_subst-bd"/>
</dbReference>
<dbReference type="SUPFAM" id="SSF53850">
    <property type="entry name" value="Periplasmic binding protein-like II"/>
    <property type="match status" value="1"/>
</dbReference>
<keyword evidence="7" id="KW-1185">Reference proteome</keyword>
<reference evidence="6 7" key="1">
    <citation type="submission" date="2014-02" db="EMBL/GenBank/DDBJ databases">
        <title>Draft genome sequence of Lysinibacillus odysseyi NBRC 100172.</title>
        <authorList>
            <person name="Zhang F."/>
            <person name="Wang G."/>
            <person name="Zhang L."/>
        </authorList>
    </citation>
    <scope>NUCLEOTIDE SEQUENCE [LARGE SCALE GENOMIC DNA]</scope>
    <source>
        <strain evidence="6 7">NBRC 100172</strain>
    </source>
</reference>
<organism evidence="6 7">
    <name type="scientific">Lysinibacillus odysseyi 34hs-1 = NBRC 100172</name>
    <dbReference type="NCBI Taxonomy" id="1220589"/>
    <lineage>
        <taxon>Bacteria</taxon>
        <taxon>Bacillati</taxon>
        <taxon>Bacillota</taxon>
        <taxon>Bacilli</taxon>
        <taxon>Bacillales</taxon>
        <taxon>Bacillaceae</taxon>
        <taxon>Lysinibacillus</taxon>
    </lineage>
</organism>
<dbReference type="PANTHER" id="PTHR30126:SF39">
    <property type="entry name" value="HTH-TYPE TRANSCRIPTIONAL REGULATOR CYSL"/>
    <property type="match status" value="1"/>
</dbReference>
<evidence type="ECO:0000256" key="4">
    <source>
        <dbReference type="ARBA" id="ARBA00023163"/>
    </source>
</evidence>
<dbReference type="FunFam" id="1.10.10.10:FF:000001">
    <property type="entry name" value="LysR family transcriptional regulator"/>
    <property type="match status" value="1"/>
</dbReference>
<evidence type="ECO:0000313" key="6">
    <source>
        <dbReference type="EMBL" id="KGR81771.1"/>
    </source>
</evidence>
<dbReference type="Gene3D" id="1.10.10.10">
    <property type="entry name" value="Winged helix-like DNA-binding domain superfamily/Winged helix DNA-binding domain"/>
    <property type="match status" value="1"/>
</dbReference>
<dbReference type="InterPro" id="IPR036390">
    <property type="entry name" value="WH_DNA-bd_sf"/>
</dbReference>
<keyword evidence="2" id="KW-0805">Transcription regulation</keyword>
<keyword evidence="4" id="KW-0804">Transcription</keyword>
<dbReference type="Pfam" id="PF00126">
    <property type="entry name" value="HTH_1"/>
    <property type="match status" value="1"/>
</dbReference>
<evidence type="ECO:0000256" key="2">
    <source>
        <dbReference type="ARBA" id="ARBA00023015"/>
    </source>
</evidence>
<dbReference type="GO" id="GO:0003700">
    <property type="term" value="F:DNA-binding transcription factor activity"/>
    <property type="evidence" value="ECO:0007669"/>
    <property type="project" value="InterPro"/>
</dbReference>
<keyword evidence="3" id="KW-0238">DNA-binding</keyword>
<dbReference type="GO" id="GO:0000976">
    <property type="term" value="F:transcription cis-regulatory region binding"/>
    <property type="evidence" value="ECO:0007669"/>
    <property type="project" value="TreeGrafter"/>
</dbReference>
<dbReference type="AlphaFoldDB" id="A0A0A3IAL5"/>
<proteinExistence type="inferred from homology"/>
<accession>A0A0A3IAL5</accession>
<dbReference type="SUPFAM" id="SSF46785">
    <property type="entry name" value="Winged helix' DNA-binding domain"/>
    <property type="match status" value="1"/>
</dbReference>
<dbReference type="PROSITE" id="PS50931">
    <property type="entry name" value="HTH_LYSR"/>
    <property type="match status" value="1"/>
</dbReference>
<dbReference type="Proteomes" id="UP000030437">
    <property type="component" value="Unassembled WGS sequence"/>
</dbReference>
<dbReference type="Pfam" id="PF03466">
    <property type="entry name" value="LysR_substrate"/>
    <property type="match status" value="1"/>
</dbReference>
<dbReference type="InterPro" id="IPR000847">
    <property type="entry name" value="LysR_HTH_N"/>
</dbReference>
<evidence type="ECO:0000313" key="7">
    <source>
        <dbReference type="Proteomes" id="UP000030437"/>
    </source>
</evidence>
<evidence type="ECO:0000256" key="3">
    <source>
        <dbReference type="ARBA" id="ARBA00023125"/>
    </source>
</evidence>
<dbReference type="RefSeq" id="WP_036158616.1">
    <property type="nucleotide sequence ID" value="NZ_AVCX01000001.1"/>
</dbReference>
<dbReference type="Gene3D" id="3.40.190.290">
    <property type="match status" value="1"/>
</dbReference>
<comment type="similarity">
    <text evidence="1">Belongs to the LysR transcriptional regulatory family.</text>
</comment>